<evidence type="ECO:0000256" key="4">
    <source>
        <dbReference type="PROSITE-ProRule" id="PRU00169"/>
    </source>
</evidence>
<dbReference type="Pfam" id="PF07494">
    <property type="entry name" value="Reg_prop"/>
    <property type="match status" value="5"/>
</dbReference>
<evidence type="ECO:0000259" key="5">
    <source>
        <dbReference type="PROSITE" id="PS50109"/>
    </source>
</evidence>
<feature type="modified residue" description="4-aspartylphosphate" evidence="4">
    <location>
        <position position="1200"/>
    </location>
</feature>
<dbReference type="InterPro" id="IPR011006">
    <property type="entry name" value="CheY-like_superfamily"/>
</dbReference>
<keyword evidence="8" id="KW-1185">Reference proteome</keyword>
<dbReference type="SUPFAM" id="SSF55874">
    <property type="entry name" value="ATPase domain of HSP90 chaperone/DNA topoisomerase II/histidine kinase"/>
    <property type="match status" value="2"/>
</dbReference>
<dbReference type="PROSITE" id="PS50109">
    <property type="entry name" value="HIS_KIN"/>
    <property type="match status" value="2"/>
</dbReference>
<dbReference type="Pfam" id="PF07495">
    <property type="entry name" value="Y_Y_Y"/>
    <property type="match status" value="1"/>
</dbReference>
<dbReference type="InterPro" id="IPR013783">
    <property type="entry name" value="Ig-like_fold"/>
</dbReference>
<dbReference type="FunFam" id="3.30.565.10:FF:000010">
    <property type="entry name" value="Sensor histidine kinase RcsC"/>
    <property type="match status" value="1"/>
</dbReference>
<dbReference type="InterPro" id="IPR015943">
    <property type="entry name" value="WD40/YVTN_repeat-like_dom_sf"/>
</dbReference>
<dbReference type="FunFam" id="2.60.40.10:FF:000791">
    <property type="entry name" value="Two-component system sensor histidine kinase/response regulator"/>
    <property type="match status" value="1"/>
</dbReference>
<keyword evidence="3 4" id="KW-0597">Phosphoprotein</keyword>
<feature type="domain" description="Response regulatory" evidence="6">
    <location>
        <begin position="1149"/>
        <end position="1267"/>
    </location>
</feature>
<evidence type="ECO:0000256" key="1">
    <source>
        <dbReference type="ARBA" id="ARBA00000085"/>
    </source>
</evidence>
<dbReference type="PRINTS" id="PR00344">
    <property type="entry name" value="BCTRLSENSOR"/>
</dbReference>
<dbReference type="Gene3D" id="3.40.50.2300">
    <property type="match status" value="1"/>
</dbReference>
<feature type="domain" description="Histidine kinase" evidence="5">
    <location>
        <begin position="894"/>
        <end position="1112"/>
    </location>
</feature>
<dbReference type="InterPro" id="IPR011110">
    <property type="entry name" value="Reg_prop"/>
</dbReference>
<protein>
    <recommendedName>
        <fullName evidence="2">histidine kinase</fullName>
        <ecNumber evidence="2">2.7.13.3</ecNumber>
    </recommendedName>
</protein>
<dbReference type="SMART" id="SM00388">
    <property type="entry name" value="HisKA"/>
    <property type="match status" value="2"/>
</dbReference>
<dbReference type="InterPro" id="IPR003961">
    <property type="entry name" value="FN3_dom"/>
</dbReference>
<dbReference type="CDD" id="cd17574">
    <property type="entry name" value="REC_OmpR"/>
    <property type="match status" value="1"/>
</dbReference>
<dbReference type="PANTHER" id="PTHR43547">
    <property type="entry name" value="TWO-COMPONENT HISTIDINE KINASE"/>
    <property type="match status" value="1"/>
</dbReference>
<feature type="domain" description="Histidine kinase" evidence="5">
    <location>
        <begin position="1496"/>
        <end position="1730"/>
    </location>
</feature>
<evidence type="ECO:0000256" key="3">
    <source>
        <dbReference type="ARBA" id="ARBA00022553"/>
    </source>
</evidence>
<dbReference type="EMBL" id="CP071793">
    <property type="protein sequence ID" value="QTD50979.1"/>
    <property type="molecule type" value="Genomic_DNA"/>
</dbReference>
<evidence type="ECO:0000313" key="7">
    <source>
        <dbReference type="EMBL" id="QTD50979.1"/>
    </source>
</evidence>
<comment type="catalytic activity">
    <reaction evidence="1">
        <text>ATP + protein L-histidine = ADP + protein N-phospho-L-histidine.</text>
        <dbReference type="EC" id="2.7.13.3"/>
    </reaction>
</comment>
<proteinExistence type="predicted"/>
<dbReference type="RefSeq" id="WP_237381115.1">
    <property type="nucleotide sequence ID" value="NZ_CP071793.1"/>
</dbReference>
<dbReference type="Gene3D" id="1.10.287.130">
    <property type="match status" value="2"/>
</dbReference>
<dbReference type="CDD" id="cd16922">
    <property type="entry name" value="HATPase_EvgS-ArcB-TorS-like"/>
    <property type="match status" value="1"/>
</dbReference>
<dbReference type="Gene3D" id="2.60.40.10">
    <property type="entry name" value="Immunoglobulins"/>
    <property type="match status" value="1"/>
</dbReference>
<dbReference type="Pfam" id="PF02518">
    <property type="entry name" value="HATPase_c"/>
    <property type="match status" value="2"/>
</dbReference>
<dbReference type="CDD" id="cd00063">
    <property type="entry name" value="FN3"/>
    <property type="match status" value="1"/>
</dbReference>
<reference evidence="7" key="1">
    <citation type="submission" date="2021-03" db="EMBL/GenBank/DDBJ databases">
        <title>Acanthopleuribacteraceae sp. M133.</title>
        <authorList>
            <person name="Wang G."/>
        </authorList>
    </citation>
    <scope>NUCLEOTIDE SEQUENCE</scope>
    <source>
        <strain evidence="7">M133</strain>
    </source>
</reference>
<evidence type="ECO:0000313" key="8">
    <source>
        <dbReference type="Proteomes" id="UP000663929"/>
    </source>
</evidence>
<gene>
    <name evidence="7" type="ORF">J3U87_00790</name>
</gene>
<accession>A0A8A4TLW8</accession>
<evidence type="ECO:0000259" key="6">
    <source>
        <dbReference type="PROSITE" id="PS50110"/>
    </source>
</evidence>
<dbReference type="PANTHER" id="PTHR43547:SF2">
    <property type="entry name" value="HYBRID SIGNAL TRANSDUCTION HISTIDINE KINASE C"/>
    <property type="match status" value="1"/>
</dbReference>
<dbReference type="InterPro" id="IPR003661">
    <property type="entry name" value="HisK_dim/P_dom"/>
</dbReference>
<dbReference type="Proteomes" id="UP000663929">
    <property type="component" value="Chromosome"/>
</dbReference>
<dbReference type="KEGG" id="scor:J3U87_00790"/>
<dbReference type="InterPro" id="IPR001789">
    <property type="entry name" value="Sig_transdc_resp-reg_receiver"/>
</dbReference>
<dbReference type="Gene3D" id="3.30.450.40">
    <property type="match status" value="1"/>
</dbReference>
<organism evidence="7 8">
    <name type="scientific">Sulfidibacter corallicola</name>
    <dbReference type="NCBI Taxonomy" id="2818388"/>
    <lineage>
        <taxon>Bacteria</taxon>
        <taxon>Pseudomonadati</taxon>
        <taxon>Acidobacteriota</taxon>
        <taxon>Holophagae</taxon>
        <taxon>Acanthopleuribacterales</taxon>
        <taxon>Acanthopleuribacteraceae</taxon>
        <taxon>Sulfidibacter</taxon>
    </lineage>
</organism>
<dbReference type="Gene3D" id="2.130.10.10">
    <property type="entry name" value="YVTN repeat-like/Quinoprotein amine dehydrogenase"/>
    <property type="match status" value="2"/>
</dbReference>
<dbReference type="SMART" id="SM00448">
    <property type="entry name" value="REC"/>
    <property type="match status" value="1"/>
</dbReference>
<dbReference type="SUPFAM" id="SSF63829">
    <property type="entry name" value="Calcium-dependent phosphotriesterase"/>
    <property type="match status" value="4"/>
</dbReference>
<dbReference type="SUPFAM" id="SSF55781">
    <property type="entry name" value="GAF domain-like"/>
    <property type="match status" value="1"/>
</dbReference>
<dbReference type="SMART" id="SM00387">
    <property type="entry name" value="HATPase_c"/>
    <property type="match status" value="2"/>
</dbReference>
<evidence type="ECO:0000256" key="2">
    <source>
        <dbReference type="ARBA" id="ARBA00012438"/>
    </source>
</evidence>
<dbReference type="InterPro" id="IPR029016">
    <property type="entry name" value="GAF-like_dom_sf"/>
</dbReference>
<dbReference type="GO" id="GO:0000155">
    <property type="term" value="F:phosphorelay sensor kinase activity"/>
    <property type="evidence" value="ECO:0007669"/>
    <property type="project" value="InterPro"/>
</dbReference>
<dbReference type="InterPro" id="IPR036097">
    <property type="entry name" value="HisK_dim/P_sf"/>
</dbReference>
<dbReference type="SUPFAM" id="SSF47384">
    <property type="entry name" value="Homodimeric domain of signal transducing histidine kinase"/>
    <property type="match status" value="1"/>
</dbReference>
<dbReference type="InterPro" id="IPR036890">
    <property type="entry name" value="HATPase_C_sf"/>
</dbReference>
<dbReference type="InterPro" id="IPR011123">
    <property type="entry name" value="Y_Y_Y"/>
</dbReference>
<dbReference type="PROSITE" id="PS50110">
    <property type="entry name" value="RESPONSE_REGULATORY"/>
    <property type="match status" value="1"/>
</dbReference>
<dbReference type="CDD" id="cd00082">
    <property type="entry name" value="HisKA"/>
    <property type="match status" value="1"/>
</dbReference>
<dbReference type="InterPro" id="IPR003594">
    <property type="entry name" value="HATPase_dom"/>
</dbReference>
<dbReference type="InterPro" id="IPR005467">
    <property type="entry name" value="His_kinase_dom"/>
</dbReference>
<name>A0A8A4TLW8_SULCO</name>
<dbReference type="InterPro" id="IPR004358">
    <property type="entry name" value="Sig_transdc_His_kin-like_C"/>
</dbReference>
<dbReference type="EC" id="2.7.13.3" evidence="2"/>
<dbReference type="Gene3D" id="3.30.565.10">
    <property type="entry name" value="Histidine kinase-like ATPase, C-terminal domain"/>
    <property type="match status" value="2"/>
</dbReference>
<dbReference type="Pfam" id="PF00072">
    <property type="entry name" value="Response_reg"/>
    <property type="match status" value="1"/>
</dbReference>
<dbReference type="Pfam" id="PF00512">
    <property type="entry name" value="HisKA"/>
    <property type="match status" value="1"/>
</dbReference>
<sequence length="1746" mass="193444">MYALNRFGFAVASMIWLGLVIGVWAEDATQLRFSHYTLDDGLGGSRVFDIFCDRRGFVWIATDDGLHRFDGQEFIVFRAAVGDPDAIGASHVRKLGEEPSGDLWIATRGAGLNRMDHRTGKCRTYRHDPDLANSISHDDLYDLHVSPSGSVWVGSVNGGLDRFDPHTETFEHIDLAGLRGDRSDPVSVLSVHEDRAGILWIGTQNDGLWRWHPETDELHVFPTDPGEVGSIGDRDIVSLHEDRSGSIWVGTYKAGLHRIDPDSLQVTRFEAVKPAFGMITGMVDGPKGCLWIATYKAGLVRLDPKTGAIRSFSYEPGNPTSIIANELMAIGLDHSGAVWVGTEGYGASRVDLNQKPFENYIHLEASPKLDELTITDVIRDRDNRIWFGYRKNGIGIFDPERTRFEHLSTESKGPLALAHNDVRALAIDAKGLVYIGYENHGIERLNPENGARNRYTHDPKVADSLSYDRVTALLPDEPGAMWVGTYGGGLNHMDTETGSFTRFRSDKNDPTAFPGGVVMTLYRDRSGHLWIGTLGKGLIRFLPERTAFERFTKNPGTPGTISNNDILALHETADGALWIGTYGGGLNRRDPDDGRFRQWTSRNGLPSDMVFDMLEDPAGNLWFGSVGYLVKFDPVTEAIETYDKSDGILPVAFSQNVSITDAAGRLYFGGGNTFCRFRPDRIGLSDYQPPVTFTDISLAGKSITRAPNMPHAIALQAPLETLPSATEALTLSHEQRMVRFDFTALHFTQPEHLRYRYRMDGFDKQWIETDATQRNATYTNLDAGDYRFRVQATNEDGVWSERSAQMRLSVLPPIWLTWWAKLLYALTVATLVAIYLFQQRAKLEGQRHIANQEKEIARHARESAEKDRMLASEAQKVAARLGQLNKLKDEFLANTSHELRTPLQGIIGLTESLIDGAAGKLARGIADNLQLVVAEGHRLAHLVDDLLDFSQLRHRVLDLRIEPVDLRAAVDLVLTLTRPRIRDRPLMLVNEVPADFPMVAADENRLQQIVHNLVGNAVKFTDTGKVSIRAEQCDGSAHISVQDTGIGIPHDKWETIFNSFEQLDGSATRARGGTGLGLSISRALIEQQGGHIGVHSVPNQGSTFTFTLPLATDIQTGRSVVAPQLPVVITADGQEDGTVQPVAEPVGLHVLVVDDEPVNRRVLQNHLLTHGYRVTTVGDGHQALETLQSPDPDIDLILLDVMMPGVTGYEVCRTIRESHRLQEMPVIFLTAKTGLTDLVAAFRLGANDFLAKPVSKEELLARIRTQRDLLDLHRNLEDKVRTRTQQLAERTAEVETQHAELQNLYGIVRALNRLAHLEEIFEVLLHQGLKLFDSADRAALLVREEDRFRFTAMVGHSRQEVAMLSEVRIEWKALIDRYMHQSERIGANIFRIDNAGALAPIAALATLEPSLSLVALAITIEARVEGFLVFSNTRETFAFSDIEARRLDRFREHATAAVSRARLLRAIERQKEEIVHNQEIILRQEKLASLGTMTAGIAHEINNPNNFIAGGADSLAVDLTRFRDFLLALLGDEPDTELVEAFDERLGGMDEHIELIRMGSKRITKIVANLMRLTSLDRVGHAEARLVDSLAGAIDMLSAIHPSIQLQVEIDETIRVASRSEAMEHVFTNLLANACEAIQTAERETGRVTITADRTSGEVAVHIRDNGCGIAPERMGRLFDAFYTTREVGSGTGLGLFTSHQIVHDCGGRIEVDSTAGRGTTFTVWLPQAQEPAGETGALAPEPSLA</sequence>
<dbReference type="SUPFAM" id="SSF52172">
    <property type="entry name" value="CheY-like"/>
    <property type="match status" value="1"/>
</dbReference>